<gene>
    <name evidence="1" type="ORF">NPD8_4077</name>
</gene>
<evidence type="ECO:0000313" key="1">
    <source>
        <dbReference type="EMBL" id="APU87273.1"/>
    </source>
</evidence>
<protein>
    <submittedName>
        <fullName evidence="1">Uncharacterized protein</fullName>
    </submittedName>
</protein>
<geneLocation type="plasmid" evidence="1">
    <name>pNPD8_2</name>
</geneLocation>
<keyword evidence="1" id="KW-0614">Plasmid</keyword>
<name>A0A1L7JP49_CLOBO</name>
<organism evidence="1">
    <name type="scientific">Clostridium botulinum</name>
    <dbReference type="NCBI Taxonomy" id="1491"/>
    <lineage>
        <taxon>Bacteria</taxon>
        <taxon>Bacillati</taxon>
        <taxon>Bacillota</taxon>
        <taxon>Clostridia</taxon>
        <taxon>Eubacteriales</taxon>
        <taxon>Clostridiaceae</taxon>
        <taxon>Clostridium</taxon>
    </lineage>
</organism>
<accession>A0A1L7JP49</accession>
<proteinExistence type="predicted"/>
<dbReference type="RefSeq" id="WP_155120346.1">
    <property type="nucleotide sequence ID" value="NZ_CP015720.1"/>
</dbReference>
<dbReference type="EMBL" id="CP015720">
    <property type="protein sequence ID" value="APU87273.1"/>
    <property type="molecule type" value="Genomic_DNA"/>
</dbReference>
<reference evidence="1" key="1">
    <citation type="submission" date="2016-05" db="EMBL/GenBank/DDBJ databases">
        <authorList>
            <person name="Lavstsen T."/>
            <person name="Jespersen J.S."/>
        </authorList>
    </citation>
    <scope>NUCLEOTIDE SEQUENCE</scope>
    <source>
        <strain evidence="1">CDC69096</strain>
        <plasmid evidence="1">pNPD8_2</plasmid>
    </source>
</reference>
<dbReference type="AlphaFoldDB" id="A0A1L7JP49"/>
<sequence length="48" mass="5511">MDCPFKNYDCVQNCESCTGKCNEDELSIDCGEEPDKVWRDFIGIESED</sequence>